<dbReference type="AlphaFoldDB" id="A0AAN8BRS7"/>
<evidence type="ECO:0000256" key="1">
    <source>
        <dbReference type="SAM" id="MobiDB-lite"/>
    </source>
</evidence>
<reference evidence="2 3" key="1">
    <citation type="journal article" date="2023" name="Mol. Biol. Evol.">
        <title>Genomics of Secondarily Temperate Adaptation in the Only Non-Antarctic Icefish.</title>
        <authorList>
            <person name="Rivera-Colon A.G."/>
            <person name="Rayamajhi N."/>
            <person name="Minhas B.F."/>
            <person name="Madrigal G."/>
            <person name="Bilyk K.T."/>
            <person name="Yoon V."/>
            <person name="Hune M."/>
            <person name="Gregory S."/>
            <person name="Cheng C.H.C."/>
            <person name="Catchen J.M."/>
        </authorList>
    </citation>
    <scope>NUCLEOTIDE SEQUENCE [LARGE SCALE GENOMIC DNA]</scope>
    <source>
        <strain evidence="2">JC2023a</strain>
    </source>
</reference>
<name>A0AAN8BRS7_9TELE</name>
<evidence type="ECO:0000313" key="3">
    <source>
        <dbReference type="Proteomes" id="UP001335648"/>
    </source>
</evidence>
<feature type="region of interest" description="Disordered" evidence="1">
    <location>
        <begin position="1"/>
        <end position="72"/>
    </location>
</feature>
<evidence type="ECO:0000313" key="2">
    <source>
        <dbReference type="EMBL" id="KAK5890506.1"/>
    </source>
</evidence>
<proteinExistence type="predicted"/>
<dbReference type="EMBL" id="JAULUE010002056">
    <property type="protein sequence ID" value="KAK5890506.1"/>
    <property type="molecule type" value="Genomic_DNA"/>
</dbReference>
<keyword evidence="3" id="KW-1185">Reference proteome</keyword>
<dbReference type="Proteomes" id="UP001335648">
    <property type="component" value="Unassembled WGS sequence"/>
</dbReference>
<sequence>MPLAQPAKPAQSVPQAPRCLAEQPTRRTESKEAPGTPLIVHALGGSLASQHKGGPQSQGCPTAPHSALTQRF</sequence>
<comment type="caution">
    <text evidence="2">The sequence shown here is derived from an EMBL/GenBank/DDBJ whole genome shotgun (WGS) entry which is preliminary data.</text>
</comment>
<protein>
    <submittedName>
        <fullName evidence="2">Uncharacterized protein</fullName>
    </submittedName>
</protein>
<organism evidence="2 3">
    <name type="scientific">Champsocephalus esox</name>
    <name type="common">pike icefish</name>
    <dbReference type="NCBI Taxonomy" id="159716"/>
    <lineage>
        <taxon>Eukaryota</taxon>
        <taxon>Metazoa</taxon>
        <taxon>Chordata</taxon>
        <taxon>Craniata</taxon>
        <taxon>Vertebrata</taxon>
        <taxon>Euteleostomi</taxon>
        <taxon>Actinopterygii</taxon>
        <taxon>Neopterygii</taxon>
        <taxon>Teleostei</taxon>
        <taxon>Neoteleostei</taxon>
        <taxon>Acanthomorphata</taxon>
        <taxon>Eupercaria</taxon>
        <taxon>Perciformes</taxon>
        <taxon>Notothenioidei</taxon>
        <taxon>Channichthyidae</taxon>
        <taxon>Champsocephalus</taxon>
    </lineage>
</organism>
<gene>
    <name evidence="2" type="ORF">CesoFtcFv8_014024</name>
</gene>
<accession>A0AAN8BRS7</accession>